<evidence type="ECO:0000256" key="10">
    <source>
        <dbReference type="ARBA" id="ARBA00023170"/>
    </source>
</evidence>
<evidence type="ECO:0000256" key="8">
    <source>
        <dbReference type="ARBA" id="ARBA00023136"/>
    </source>
</evidence>
<accession>A0ABD0TS93</accession>
<evidence type="ECO:0000256" key="3">
    <source>
        <dbReference type="ARBA" id="ARBA00022692"/>
    </source>
</evidence>
<protein>
    <recommendedName>
        <fullName evidence="15">F5/8 type C domain-containing protein</fullName>
    </recommendedName>
</protein>
<evidence type="ECO:0000313" key="16">
    <source>
        <dbReference type="EMBL" id="KAL0852228.1"/>
    </source>
</evidence>
<keyword evidence="10" id="KW-0675">Receptor</keyword>
<feature type="compositionally biased region" description="Low complexity" evidence="13">
    <location>
        <begin position="38"/>
        <end position="47"/>
    </location>
</feature>
<keyword evidence="8" id="KW-0472">Membrane</keyword>
<evidence type="ECO:0000256" key="2">
    <source>
        <dbReference type="ARBA" id="ARBA00022475"/>
    </source>
</evidence>
<comment type="caution">
    <text evidence="16">The sequence shown here is derived from an EMBL/GenBank/DDBJ whole genome shotgun (WGS) entry which is preliminary data.</text>
</comment>
<evidence type="ECO:0000256" key="4">
    <source>
        <dbReference type="ARBA" id="ARBA00022729"/>
    </source>
</evidence>
<evidence type="ECO:0000256" key="7">
    <source>
        <dbReference type="ARBA" id="ARBA00022989"/>
    </source>
</evidence>
<keyword evidence="9" id="KW-1015">Disulfide bond</keyword>
<dbReference type="GO" id="GO:0005886">
    <property type="term" value="C:plasma membrane"/>
    <property type="evidence" value="ECO:0007669"/>
    <property type="project" value="UniProtKB-SubCell"/>
</dbReference>
<comment type="similarity">
    <text evidence="12">Belongs to the protein kinase superfamily. Tyr protein kinase family. Insulin receptor subfamily.</text>
</comment>
<keyword evidence="3" id="KW-0812">Transmembrane</keyword>
<evidence type="ECO:0000256" key="12">
    <source>
        <dbReference type="ARBA" id="ARBA00061639"/>
    </source>
</evidence>
<dbReference type="GO" id="GO:0005524">
    <property type="term" value="F:ATP binding"/>
    <property type="evidence" value="ECO:0007669"/>
    <property type="project" value="UniProtKB-KW"/>
</dbReference>
<organism evidence="16 17">
    <name type="scientific">Loxostege sticticalis</name>
    <name type="common">Beet webworm moth</name>
    <dbReference type="NCBI Taxonomy" id="481309"/>
    <lineage>
        <taxon>Eukaryota</taxon>
        <taxon>Metazoa</taxon>
        <taxon>Ecdysozoa</taxon>
        <taxon>Arthropoda</taxon>
        <taxon>Hexapoda</taxon>
        <taxon>Insecta</taxon>
        <taxon>Pterygota</taxon>
        <taxon>Neoptera</taxon>
        <taxon>Endopterygota</taxon>
        <taxon>Lepidoptera</taxon>
        <taxon>Glossata</taxon>
        <taxon>Ditrysia</taxon>
        <taxon>Pyraloidea</taxon>
        <taxon>Crambidae</taxon>
        <taxon>Pyraustinae</taxon>
        <taxon>Loxostege</taxon>
    </lineage>
</organism>
<evidence type="ECO:0000256" key="5">
    <source>
        <dbReference type="ARBA" id="ARBA00022741"/>
    </source>
</evidence>
<dbReference type="PANTHER" id="PTHR24543:SF291">
    <property type="entry name" value="SMOKE ALARM, ISOFORM D"/>
    <property type="match status" value="1"/>
</dbReference>
<dbReference type="Proteomes" id="UP001549921">
    <property type="component" value="Unassembled WGS sequence"/>
</dbReference>
<keyword evidence="4 14" id="KW-0732">Signal</keyword>
<evidence type="ECO:0000259" key="15">
    <source>
        <dbReference type="PROSITE" id="PS50022"/>
    </source>
</evidence>
<keyword evidence="5" id="KW-0547">Nucleotide-binding</keyword>
<proteinExistence type="inferred from homology"/>
<dbReference type="SMART" id="SM00231">
    <property type="entry name" value="FA58C"/>
    <property type="match status" value="1"/>
</dbReference>
<dbReference type="GO" id="GO:0048680">
    <property type="term" value="P:positive regulation of axon regeneration"/>
    <property type="evidence" value="ECO:0007669"/>
    <property type="project" value="UniProtKB-ARBA"/>
</dbReference>
<feature type="compositionally biased region" description="Basic residues" evidence="13">
    <location>
        <begin position="50"/>
        <end position="60"/>
    </location>
</feature>
<keyword evidence="11" id="KW-0325">Glycoprotein</keyword>
<feature type="region of interest" description="Disordered" evidence="13">
    <location>
        <begin position="38"/>
        <end position="73"/>
    </location>
</feature>
<gene>
    <name evidence="16" type="ORF">ABMA28_000446</name>
</gene>
<dbReference type="Pfam" id="PF00754">
    <property type="entry name" value="F5_F8_type_C"/>
    <property type="match status" value="1"/>
</dbReference>
<evidence type="ECO:0000256" key="14">
    <source>
        <dbReference type="SAM" id="SignalP"/>
    </source>
</evidence>
<evidence type="ECO:0000256" key="1">
    <source>
        <dbReference type="ARBA" id="ARBA00004251"/>
    </source>
</evidence>
<dbReference type="PROSITE" id="PS50022">
    <property type="entry name" value="FA58C_3"/>
    <property type="match status" value="1"/>
</dbReference>
<keyword evidence="6" id="KW-0067">ATP-binding</keyword>
<feature type="chain" id="PRO_5044866910" description="F5/8 type C domain-containing protein" evidence="14">
    <location>
        <begin position="23"/>
        <end position="278"/>
    </location>
</feature>
<name>A0ABD0TS93_LOXSC</name>
<sequence>MWRLAPLVMRLTAVSLVAIVVAEPGTESSLTLPVRATAAPARTTVAPRRQERRQRNRRKTTTTTTTFDPEEEEDIDLTTPVTTTTVDPRTFDHTDVGSCEVPLGMENGMISNESLSASSSYDQSVSPLSSRIRTEIRGGAWCPNGLISPRSRQYLEIDLHDEYLITATESQGRFANSVGVEFVESYLVEYWRSALSRWVKYKDFNGSRLIPGNVNTYTAKKTTLEAPFIASKVRFFPYAAHPRTACMRVELYGCRWKRTYTIIIHARDVLGPLPCEFC</sequence>
<comment type="subcellular location">
    <subcellularLocation>
        <location evidence="1">Cell membrane</location>
        <topology evidence="1">Single-pass type I membrane protein</topology>
    </subcellularLocation>
</comment>
<keyword evidence="2" id="KW-1003">Cell membrane</keyword>
<evidence type="ECO:0000256" key="11">
    <source>
        <dbReference type="ARBA" id="ARBA00023180"/>
    </source>
</evidence>
<evidence type="ECO:0000256" key="9">
    <source>
        <dbReference type="ARBA" id="ARBA00023157"/>
    </source>
</evidence>
<feature type="signal peptide" evidence="14">
    <location>
        <begin position="1"/>
        <end position="22"/>
    </location>
</feature>
<dbReference type="EMBL" id="JBEDNZ010000001">
    <property type="protein sequence ID" value="KAL0852228.1"/>
    <property type="molecule type" value="Genomic_DNA"/>
</dbReference>
<dbReference type="AlphaFoldDB" id="A0ABD0TS93"/>
<dbReference type="InterPro" id="IPR000421">
    <property type="entry name" value="FA58C"/>
</dbReference>
<feature type="domain" description="F5/8 type C" evidence="15">
    <location>
        <begin position="99"/>
        <end position="254"/>
    </location>
</feature>
<dbReference type="InterPro" id="IPR008979">
    <property type="entry name" value="Galactose-bd-like_sf"/>
</dbReference>
<dbReference type="FunFam" id="2.60.120.260:FF:000007">
    <property type="entry name" value="Discoidin domain receptor tyrosine kinase 1"/>
    <property type="match status" value="1"/>
</dbReference>
<evidence type="ECO:0000256" key="6">
    <source>
        <dbReference type="ARBA" id="ARBA00022840"/>
    </source>
</evidence>
<keyword evidence="7" id="KW-1133">Transmembrane helix</keyword>
<evidence type="ECO:0000256" key="13">
    <source>
        <dbReference type="SAM" id="MobiDB-lite"/>
    </source>
</evidence>
<dbReference type="PANTHER" id="PTHR24543">
    <property type="entry name" value="MULTICOPPER OXIDASE-RELATED"/>
    <property type="match status" value="1"/>
</dbReference>
<evidence type="ECO:0000313" key="17">
    <source>
        <dbReference type="Proteomes" id="UP001549921"/>
    </source>
</evidence>
<dbReference type="PROSITE" id="PS01286">
    <property type="entry name" value="FA58C_2"/>
    <property type="match status" value="1"/>
</dbReference>
<dbReference type="SUPFAM" id="SSF49785">
    <property type="entry name" value="Galactose-binding domain-like"/>
    <property type="match status" value="1"/>
</dbReference>
<reference evidence="16 17" key="1">
    <citation type="submission" date="2024-06" db="EMBL/GenBank/DDBJ databases">
        <title>A chromosome-level genome assembly of beet webworm, Loxostege sticticalis.</title>
        <authorList>
            <person name="Zhang Y."/>
        </authorList>
    </citation>
    <scope>NUCLEOTIDE SEQUENCE [LARGE SCALE GENOMIC DNA]</scope>
    <source>
        <strain evidence="16">AQ028</strain>
        <tissue evidence="16">Male pupae</tissue>
    </source>
</reference>
<dbReference type="Gene3D" id="2.60.120.260">
    <property type="entry name" value="Galactose-binding domain-like"/>
    <property type="match status" value="1"/>
</dbReference>